<dbReference type="InterPro" id="IPR018097">
    <property type="entry name" value="EGF_Ca-bd_CS"/>
</dbReference>
<dbReference type="PROSITE" id="PS00022">
    <property type="entry name" value="EGF_1"/>
    <property type="match status" value="1"/>
</dbReference>
<dbReference type="FunFam" id="2.10.25.10:FF:000194">
    <property type="entry name" value="Latent transforming growth factor beta binding protein 2"/>
    <property type="match status" value="1"/>
</dbReference>
<dbReference type="PROSITE" id="PS51364">
    <property type="entry name" value="TB"/>
    <property type="match status" value="4"/>
</dbReference>
<keyword evidence="6" id="KW-0677">Repeat</keyword>
<feature type="disulfide bond" evidence="11">
    <location>
        <begin position="98"/>
        <end position="107"/>
    </location>
</feature>
<feature type="domain" description="TB" evidence="13">
    <location>
        <begin position="915"/>
        <end position="969"/>
    </location>
</feature>
<keyword evidence="7 11" id="KW-1015">Disulfide bond</keyword>
<dbReference type="InterPro" id="IPR000742">
    <property type="entry name" value="EGF"/>
</dbReference>
<feature type="domain" description="EGF-like" evidence="12">
    <location>
        <begin position="579"/>
        <end position="618"/>
    </location>
</feature>
<reference evidence="14" key="2">
    <citation type="submission" date="2025-09" db="UniProtKB">
        <authorList>
            <consortium name="Ensembl"/>
        </authorList>
    </citation>
    <scope>IDENTIFICATION</scope>
</reference>
<proteinExistence type="inferred from homology"/>
<dbReference type="Gene3D" id="2.10.25.10">
    <property type="entry name" value="Laminin"/>
    <property type="match status" value="11"/>
</dbReference>
<protein>
    <submittedName>
        <fullName evidence="14">Latent transforming growth factor beta binding protein 2</fullName>
    </submittedName>
</protein>
<dbReference type="InterPro" id="IPR036773">
    <property type="entry name" value="TB_dom_sf"/>
</dbReference>
<dbReference type="InterPro" id="IPR000152">
    <property type="entry name" value="EGF-type_Asp/Asn_hydroxyl_site"/>
</dbReference>
<dbReference type="CDD" id="cd00054">
    <property type="entry name" value="EGF_CA"/>
    <property type="match status" value="8"/>
</dbReference>
<dbReference type="PROSITE" id="PS01186">
    <property type="entry name" value="EGF_2"/>
    <property type="match status" value="6"/>
</dbReference>
<organism evidence="14 15">
    <name type="scientific">Buteo japonicus</name>
    <dbReference type="NCBI Taxonomy" id="224669"/>
    <lineage>
        <taxon>Eukaryota</taxon>
        <taxon>Metazoa</taxon>
        <taxon>Chordata</taxon>
        <taxon>Craniata</taxon>
        <taxon>Vertebrata</taxon>
        <taxon>Euteleostomi</taxon>
        <taxon>Archelosauria</taxon>
        <taxon>Archosauria</taxon>
        <taxon>Dinosauria</taxon>
        <taxon>Saurischia</taxon>
        <taxon>Theropoda</taxon>
        <taxon>Coelurosauria</taxon>
        <taxon>Aves</taxon>
        <taxon>Neognathae</taxon>
        <taxon>Neoaves</taxon>
        <taxon>Telluraves</taxon>
        <taxon>Accipitrimorphae</taxon>
        <taxon>Accipitriformes</taxon>
        <taxon>Accipitridae</taxon>
        <taxon>Accipitrinae</taxon>
        <taxon>Buteo</taxon>
    </lineage>
</organism>
<dbReference type="Pfam" id="PF12662">
    <property type="entry name" value="cEGF"/>
    <property type="match status" value="1"/>
</dbReference>
<dbReference type="InterPro" id="IPR049883">
    <property type="entry name" value="NOTCH1_EGF-like"/>
</dbReference>
<feature type="domain" description="EGF-like" evidence="12">
    <location>
        <begin position="774"/>
        <end position="815"/>
    </location>
</feature>
<evidence type="ECO:0000256" key="1">
    <source>
        <dbReference type="ARBA" id="ARBA00004498"/>
    </source>
</evidence>
<evidence type="ECO:0000256" key="8">
    <source>
        <dbReference type="ARBA" id="ARBA00023180"/>
    </source>
</evidence>
<dbReference type="PROSITE" id="PS01187">
    <property type="entry name" value="EGF_CA"/>
    <property type="match status" value="5"/>
</dbReference>
<reference evidence="14" key="1">
    <citation type="submission" date="2025-08" db="UniProtKB">
        <authorList>
            <consortium name="Ensembl"/>
        </authorList>
    </citation>
    <scope>IDENTIFICATION</scope>
</reference>
<dbReference type="FunFam" id="2.10.25.10:FF:000046">
    <property type="entry name" value="Latent-transforming growth factor beta-binding protein 1 isoform x2"/>
    <property type="match status" value="1"/>
</dbReference>
<keyword evidence="2" id="KW-0964">Secreted</keyword>
<feature type="domain" description="EGF-like" evidence="12">
    <location>
        <begin position="733"/>
        <end position="773"/>
    </location>
</feature>
<keyword evidence="9" id="KW-0340">Growth factor binding</keyword>
<dbReference type="Proteomes" id="UP000694555">
    <property type="component" value="Unplaced"/>
</dbReference>
<dbReference type="PANTHER" id="PTHR24034:SF209">
    <property type="entry name" value="EGF-LIKE DOMAIN-CONTAINING PROTEIN"/>
    <property type="match status" value="1"/>
</dbReference>
<sequence length="1249" mass="134187">IVTQLFCLLSIFHKPPRALRANLTEKIRKIKIVFTPTICKQTCRSGRCYNSCEKGDTTTLYSQGGHDHDPKSGFRICEHPEIPCLNGGRCVGRDECWCPSNSTGKFCHLPAPSVEKKQGGRDPKTLASSSVKHSTYTLPLSNQLGERASLNPSLVNVHINHPPEATVQIHQVARVRGDTEVSEENSVEAVLVPQLAAMPWYTYTHGNGNSIATESSRQQQRPPGLLGRCFREALHGQCTNPLPGLTKLEDCCGSVGLFWGADWCLACPPRPAHPVIENGRVECPQGYKRLNRSHCQDINECLMQGLCKDAECVNTRGSFRCTCKPGTMLDPSRSHCISDKAVSMEQGLCYRSAAGGVCSFPLSHRITQQICCCSRVGKGWGKNCEECPVPGSATLWPLSICSLGAVDVGTPSTGKPWVGTSAWDRGLDLTSLLPQQRKMSPGAVVPSLAPPPPGIGEAASLPVVLGKQGRCQTQCTLSVLPPTPCSPLPGVGSCASSPLSCGAGACVLTPEGYRCLCHPGYTLDPSHLHCIGRLAPPLLAGLRWTIWSFRVLGEGFLAALLSPCPLAAPRGLSPCLLPDRDECEQPSTCRGQRCINTPGSYRCECKEGFAMGLRGQCEDVDECLAEGTCAHGRCVNLDGSFHCSCYQGYEVATDGKSCQGTGGLSLNTSAPVMVTPCPSHSSCSPSCAYADIDECTAQAACPSGLCLNTEGSYSCMACDAGYTVSRDGSMCEDTDECEDPAVQCLGGECRNTPGSYECHCQTGFELINGTMCEDVNECLNSEICSPSGECLNSHGSYFCSCAPGFSNTAGGVSCQDIDECANETLCGSHGFCENSDGSFRWLPLPTTATCFADVNECELMVAVCGTALCENVEGSFLCLCPSDHEEYDTEAGQCQPRAAMGDGDLGRPCCHAERKQCYYHISDVRLCDSVLAKNITKEECCCTVGAAWGDNCETYPCPIPGTVEYQEICPLGKGYVPQEDLLSGKDECQNEVYCINGECLNTDGSYHCFCSLPLVLDPPLEHTFALHILTDGAGAGAHAHPSQDKYEIHLDVCWQTVADYICQDLLHGEQTTYTECCCRLGEAWGQNCALCPHRSSGERAQQAWLCWPGVDLPSLAIVDLSLSSQAADPFLSLLGFEGLQAEECGILNGCENGRCVRVREGYTCDCFDGFQLDMTRMACVDINECEEVGGPEPLCRGGTCENTEGSYRCHCSPGYVALAQPHHCVLLETSLMLLNKTFILGLCGSRHWG</sequence>
<dbReference type="GO" id="GO:0019838">
    <property type="term" value="F:growth factor binding"/>
    <property type="evidence" value="ECO:0007669"/>
    <property type="project" value="UniProtKB-KW"/>
</dbReference>
<dbReference type="FunFam" id="2.10.25.10:FF:000273">
    <property type="entry name" value="Putative latent-transforming growth factor beta-binding protein 2"/>
    <property type="match status" value="1"/>
</dbReference>
<dbReference type="FunFam" id="3.90.290.10:FF:000002">
    <property type="entry name" value="Latent-transforming growth factor beta-binding protein 3 isoform 1"/>
    <property type="match status" value="1"/>
</dbReference>
<dbReference type="Pfam" id="PF00683">
    <property type="entry name" value="TB"/>
    <property type="match status" value="4"/>
</dbReference>
<dbReference type="PROSITE" id="PS50026">
    <property type="entry name" value="EGF_3"/>
    <property type="match status" value="7"/>
</dbReference>
<evidence type="ECO:0000256" key="6">
    <source>
        <dbReference type="ARBA" id="ARBA00022737"/>
    </source>
</evidence>
<evidence type="ECO:0000256" key="5">
    <source>
        <dbReference type="ARBA" id="ARBA00022729"/>
    </source>
</evidence>
<evidence type="ECO:0000259" key="12">
    <source>
        <dbReference type="PROSITE" id="PS50026"/>
    </source>
</evidence>
<evidence type="ECO:0000256" key="3">
    <source>
        <dbReference type="ARBA" id="ARBA00022530"/>
    </source>
</evidence>
<dbReference type="FunFam" id="2.10.25.10:FF:000115">
    <property type="entry name" value="latent-transforming growth factor beta-binding protein 4 isoform X2"/>
    <property type="match status" value="1"/>
</dbReference>
<dbReference type="PROSITE" id="PS00010">
    <property type="entry name" value="ASX_HYDROXYL"/>
    <property type="match status" value="6"/>
</dbReference>
<evidence type="ECO:0000259" key="13">
    <source>
        <dbReference type="PROSITE" id="PS51364"/>
    </source>
</evidence>
<evidence type="ECO:0000256" key="11">
    <source>
        <dbReference type="PROSITE-ProRule" id="PRU00076"/>
    </source>
</evidence>
<comment type="similarity">
    <text evidence="10">Belongs to the LTBP family.</text>
</comment>
<comment type="caution">
    <text evidence="11">Lacks conserved residue(s) required for the propagation of feature annotation.</text>
</comment>
<evidence type="ECO:0000256" key="2">
    <source>
        <dbReference type="ARBA" id="ARBA00022525"/>
    </source>
</evidence>
<dbReference type="InterPro" id="IPR017878">
    <property type="entry name" value="TB_dom"/>
</dbReference>
<feature type="domain" description="EGF-like" evidence="12">
    <location>
        <begin position="297"/>
        <end position="337"/>
    </location>
</feature>
<evidence type="ECO:0000256" key="10">
    <source>
        <dbReference type="ARBA" id="ARBA00038081"/>
    </source>
</evidence>
<feature type="domain" description="EGF-like" evidence="12">
    <location>
        <begin position="73"/>
        <end position="108"/>
    </location>
</feature>
<evidence type="ECO:0000313" key="14">
    <source>
        <dbReference type="Ensembl" id="ENSBJAP00000014466.1"/>
    </source>
</evidence>
<dbReference type="InterPro" id="IPR050751">
    <property type="entry name" value="ECM_structural_protein"/>
</dbReference>
<evidence type="ECO:0000256" key="9">
    <source>
        <dbReference type="ARBA" id="ARBA00023183"/>
    </source>
</evidence>
<evidence type="ECO:0000313" key="15">
    <source>
        <dbReference type="Proteomes" id="UP000694555"/>
    </source>
</evidence>
<comment type="subcellular location">
    <subcellularLocation>
        <location evidence="1">Secreted</location>
        <location evidence="1">Extracellular space</location>
        <location evidence="1">Extracellular matrix</location>
    </subcellularLocation>
</comment>
<accession>A0A8C0HMB2</accession>
<evidence type="ECO:0000256" key="7">
    <source>
        <dbReference type="ARBA" id="ARBA00023157"/>
    </source>
</evidence>
<feature type="domain" description="TB" evidence="13">
    <location>
        <begin position="1051"/>
        <end position="1096"/>
    </location>
</feature>
<dbReference type="PANTHER" id="PTHR24034">
    <property type="entry name" value="EGF-LIKE DOMAIN-CONTAINING PROTEIN"/>
    <property type="match status" value="1"/>
</dbReference>
<dbReference type="Pfam" id="PF07645">
    <property type="entry name" value="EGF_CA"/>
    <property type="match status" value="8"/>
</dbReference>
<dbReference type="FunFam" id="2.10.25.10:FF:000056">
    <property type="entry name" value="Latent-transforming growth factor beta-binding protein 3 isoform 2"/>
    <property type="match status" value="1"/>
</dbReference>
<dbReference type="InterPro" id="IPR001881">
    <property type="entry name" value="EGF-like_Ca-bd_dom"/>
</dbReference>
<feature type="domain" description="EGF-like" evidence="12">
    <location>
        <begin position="619"/>
        <end position="659"/>
    </location>
</feature>
<feature type="domain" description="EGF-like" evidence="12">
    <location>
        <begin position="1181"/>
        <end position="1225"/>
    </location>
</feature>
<feature type="domain" description="TB" evidence="13">
    <location>
        <begin position="227"/>
        <end position="270"/>
    </location>
</feature>
<dbReference type="SMART" id="SM00181">
    <property type="entry name" value="EGF"/>
    <property type="match status" value="12"/>
</dbReference>
<keyword evidence="8" id="KW-0325">Glycoprotein</keyword>
<dbReference type="SUPFAM" id="SSF57581">
    <property type="entry name" value="TB module/8-cys domain"/>
    <property type="match status" value="4"/>
</dbReference>
<dbReference type="FunFam" id="2.10.25.10:FF:000024">
    <property type="entry name" value="Putative latent-transforming growth factor beta-binding protein 2"/>
    <property type="match status" value="2"/>
</dbReference>
<dbReference type="SUPFAM" id="SSF57196">
    <property type="entry name" value="EGF/Laminin"/>
    <property type="match status" value="10"/>
</dbReference>
<dbReference type="Gene3D" id="3.90.290.10">
    <property type="entry name" value="TGF-beta binding (TB) domain"/>
    <property type="match status" value="4"/>
</dbReference>
<dbReference type="Ensembl" id="ENSBJAT00000014861.1">
    <property type="protein sequence ID" value="ENSBJAP00000014466.1"/>
    <property type="gene ID" value="ENSBJAG00000009603.1"/>
</dbReference>
<keyword evidence="4 11" id="KW-0245">EGF-like domain</keyword>
<dbReference type="InterPro" id="IPR026823">
    <property type="entry name" value="cEGF"/>
</dbReference>
<dbReference type="AlphaFoldDB" id="A0A8C0HMB2"/>
<keyword evidence="5" id="KW-0732">Signal</keyword>
<dbReference type="PRINTS" id="PR00907">
    <property type="entry name" value="THRMBOMODULN"/>
</dbReference>
<name>A0A8C0HMB2_9AVES</name>
<evidence type="ECO:0000256" key="4">
    <source>
        <dbReference type="ARBA" id="ARBA00022536"/>
    </source>
</evidence>
<dbReference type="GO" id="GO:0005509">
    <property type="term" value="F:calcium ion binding"/>
    <property type="evidence" value="ECO:0007669"/>
    <property type="project" value="InterPro"/>
</dbReference>
<keyword evidence="3" id="KW-0272">Extracellular matrix</keyword>
<feature type="domain" description="TB" evidence="13">
    <location>
        <begin position="347"/>
        <end position="393"/>
    </location>
</feature>
<dbReference type="FunFam" id="2.10.25.10:FF:000005">
    <property type="entry name" value="Fibrillin 2"/>
    <property type="match status" value="1"/>
</dbReference>
<keyword evidence="15" id="KW-1185">Reference proteome</keyword>
<dbReference type="SMART" id="SM00179">
    <property type="entry name" value="EGF_CA"/>
    <property type="match status" value="12"/>
</dbReference>